<evidence type="ECO:0000313" key="2">
    <source>
        <dbReference type="Proteomes" id="UP000194236"/>
    </source>
</evidence>
<dbReference type="EMBL" id="MUJZ01000868">
    <property type="protein sequence ID" value="OTF84074.1"/>
    <property type="molecule type" value="Genomic_DNA"/>
</dbReference>
<dbReference type="GO" id="GO:0030866">
    <property type="term" value="P:cortical actin cytoskeleton organization"/>
    <property type="evidence" value="ECO:0007669"/>
    <property type="project" value="TreeGrafter"/>
</dbReference>
<dbReference type="GO" id="GO:0005096">
    <property type="term" value="F:GTPase activator activity"/>
    <property type="evidence" value="ECO:0007669"/>
    <property type="project" value="TreeGrafter"/>
</dbReference>
<dbReference type="GO" id="GO:0051294">
    <property type="term" value="P:establishment of spindle orientation"/>
    <property type="evidence" value="ECO:0007669"/>
    <property type="project" value="TreeGrafter"/>
</dbReference>
<dbReference type="PANTHER" id="PTHR10241:SF29">
    <property type="entry name" value="LETHAL(2) GIANT LARVAE PROTEIN"/>
    <property type="match status" value="1"/>
</dbReference>
<gene>
    <name evidence="1" type="ORF">BLA29_010025</name>
</gene>
<comment type="caution">
    <text evidence="1">The sequence shown here is derived from an EMBL/GenBank/DDBJ whole genome shotgun (WGS) entry which is preliminary data.</text>
</comment>
<dbReference type="GO" id="GO:0045159">
    <property type="term" value="F:myosin II binding"/>
    <property type="evidence" value="ECO:0007669"/>
    <property type="project" value="TreeGrafter"/>
</dbReference>
<keyword evidence="2" id="KW-1185">Reference proteome</keyword>
<reference evidence="1 2" key="1">
    <citation type="submission" date="2017-03" db="EMBL/GenBank/DDBJ databases">
        <title>Genome Survey of Euroglyphus maynei.</title>
        <authorList>
            <person name="Arlian L.G."/>
            <person name="Morgan M.S."/>
            <person name="Rider S.D."/>
        </authorList>
    </citation>
    <scope>NUCLEOTIDE SEQUENCE [LARGE SCALE GENOMIC DNA]</scope>
    <source>
        <strain evidence="1">Arlian Lab</strain>
        <tissue evidence="1">Whole body</tissue>
    </source>
</reference>
<sequence length="150" mass="17692">MAENEKPIPNRILICSEEQFKTFSLPNFKTINKFKLTAHEGARVRKIDIGKFYHKQNINLFEYSLMFLTNLGDVNIFSSWHDFKRKYQHYFLKKEDIHGISSEGFYLKSSSEYQRFTLSARRADQLECHINVEEMENPDVSNETTANIIS</sequence>
<protein>
    <submittedName>
        <fullName evidence="1">Uncharacterized protein</fullName>
    </submittedName>
</protein>
<evidence type="ECO:0000313" key="1">
    <source>
        <dbReference type="EMBL" id="OTF84074.1"/>
    </source>
</evidence>
<accession>A0A1Y3BVY5</accession>
<dbReference type="GO" id="GO:0019905">
    <property type="term" value="F:syntaxin binding"/>
    <property type="evidence" value="ECO:0007669"/>
    <property type="project" value="TreeGrafter"/>
</dbReference>
<dbReference type="AlphaFoldDB" id="A0A1Y3BVY5"/>
<organism evidence="1 2">
    <name type="scientific">Euroglyphus maynei</name>
    <name type="common">Mayne's house dust mite</name>
    <dbReference type="NCBI Taxonomy" id="6958"/>
    <lineage>
        <taxon>Eukaryota</taxon>
        <taxon>Metazoa</taxon>
        <taxon>Ecdysozoa</taxon>
        <taxon>Arthropoda</taxon>
        <taxon>Chelicerata</taxon>
        <taxon>Arachnida</taxon>
        <taxon>Acari</taxon>
        <taxon>Acariformes</taxon>
        <taxon>Sarcoptiformes</taxon>
        <taxon>Astigmata</taxon>
        <taxon>Psoroptidia</taxon>
        <taxon>Analgoidea</taxon>
        <taxon>Pyroglyphidae</taxon>
        <taxon>Pyroglyphinae</taxon>
        <taxon>Euroglyphus</taxon>
    </lineage>
</organism>
<dbReference type="Proteomes" id="UP000194236">
    <property type="component" value="Unassembled WGS sequence"/>
</dbReference>
<dbReference type="GO" id="GO:0006893">
    <property type="term" value="P:Golgi to plasma membrane transport"/>
    <property type="evidence" value="ECO:0007669"/>
    <property type="project" value="TreeGrafter"/>
</dbReference>
<dbReference type="GO" id="GO:0005886">
    <property type="term" value="C:plasma membrane"/>
    <property type="evidence" value="ECO:0007669"/>
    <property type="project" value="TreeGrafter"/>
</dbReference>
<dbReference type="GO" id="GO:0032878">
    <property type="term" value="P:regulation of establishment or maintenance of cell polarity"/>
    <property type="evidence" value="ECO:0007669"/>
    <property type="project" value="TreeGrafter"/>
</dbReference>
<name>A0A1Y3BVY5_EURMA</name>
<dbReference type="PANTHER" id="PTHR10241">
    <property type="entry name" value="LETHAL 2 GIANT LARVAE PROTEIN"/>
    <property type="match status" value="1"/>
</dbReference>
<dbReference type="OrthoDB" id="19944at2759"/>
<dbReference type="GO" id="GO:0008593">
    <property type="term" value="P:regulation of Notch signaling pathway"/>
    <property type="evidence" value="ECO:0007669"/>
    <property type="project" value="TreeGrafter"/>
</dbReference>
<proteinExistence type="predicted"/>
<dbReference type="GO" id="GO:0030864">
    <property type="term" value="C:cortical actin cytoskeleton"/>
    <property type="evidence" value="ECO:0007669"/>
    <property type="project" value="TreeGrafter"/>
</dbReference>